<evidence type="ECO:0000259" key="1">
    <source>
        <dbReference type="Pfam" id="PF12323"/>
    </source>
</evidence>
<name>A0A5T0UJW2_CAMJU</name>
<organism evidence="2">
    <name type="scientific">Campylobacter jejuni</name>
    <dbReference type="NCBI Taxonomy" id="197"/>
    <lineage>
        <taxon>Bacteria</taxon>
        <taxon>Pseudomonadati</taxon>
        <taxon>Campylobacterota</taxon>
        <taxon>Epsilonproteobacteria</taxon>
        <taxon>Campylobacterales</taxon>
        <taxon>Campylobacteraceae</taxon>
        <taxon>Campylobacter</taxon>
    </lineage>
</organism>
<comment type="caution">
    <text evidence="2">The sequence shown here is derived from an EMBL/GenBank/DDBJ whole genome shotgun (WGS) entry which is preliminary data.</text>
</comment>
<dbReference type="InterPro" id="IPR021027">
    <property type="entry name" value="Transposase_put_HTH"/>
</dbReference>
<proteinExistence type="predicted"/>
<feature type="non-terminal residue" evidence="2">
    <location>
        <position position="45"/>
    </location>
</feature>
<sequence length="45" mass="5488">MLRTQKVRLYPNKTMQKALDDLCNYRRYCWNSGLALWNEMYAESL</sequence>
<dbReference type="Pfam" id="PF12323">
    <property type="entry name" value="HTH_OrfB_IS605"/>
    <property type="match status" value="1"/>
</dbReference>
<accession>A0A5T0UJW2</accession>
<evidence type="ECO:0000313" key="2">
    <source>
        <dbReference type="EMBL" id="EAK3904412.1"/>
    </source>
</evidence>
<gene>
    <name evidence="2" type="ORF">CW563_10070</name>
</gene>
<protein>
    <submittedName>
        <fullName evidence="2">Transposase</fullName>
    </submittedName>
</protein>
<feature type="domain" description="Transposase putative helix-turn-helix" evidence="1">
    <location>
        <begin position="1"/>
        <end position="43"/>
    </location>
</feature>
<reference evidence="2" key="1">
    <citation type="submission" date="2018-06" db="EMBL/GenBank/DDBJ databases">
        <authorList>
            <consortium name="PulseNet: The National Subtyping Network for Foodborne Disease Surveillance"/>
            <person name="Tarr C.L."/>
            <person name="Trees E."/>
            <person name="Katz L.S."/>
            <person name="Carleton-Romer H.A."/>
            <person name="Stroika S."/>
            <person name="Kucerova Z."/>
            <person name="Roache K.F."/>
            <person name="Sabol A.L."/>
            <person name="Besser J."/>
            <person name="Gerner-Smidt P."/>
        </authorList>
    </citation>
    <scope>NUCLEOTIDE SEQUENCE</scope>
    <source>
        <strain evidence="2">PNUSAC003301</strain>
    </source>
</reference>
<dbReference type="AlphaFoldDB" id="A0A5T0UJW2"/>
<dbReference type="EMBL" id="AACFVE010000315">
    <property type="protein sequence ID" value="EAK3904412.1"/>
    <property type="molecule type" value="Genomic_DNA"/>
</dbReference>